<comment type="caution">
    <text evidence="1">The sequence shown here is derived from an EMBL/GenBank/DDBJ whole genome shotgun (WGS) entry which is preliminary data.</text>
</comment>
<accession>A0ABS5VX66</accession>
<dbReference type="Gene3D" id="2.40.160.60">
    <property type="entry name" value="Outer membrane protein transport protein (OMPP1/FadL/TodX)"/>
    <property type="match status" value="1"/>
</dbReference>
<dbReference type="EMBL" id="JAHESD010000057">
    <property type="protein sequence ID" value="MBT1705479.1"/>
    <property type="molecule type" value="Genomic_DNA"/>
</dbReference>
<evidence type="ECO:0000313" key="1">
    <source>
        <dbReference type="EMBL" id="MBT1705479.1"/>
    </source>
</evidence>
<evidence type="ECO:0000313" key="2">
    <source>
        <dbReference type="Proteomes" id="UP000772618"/>
    </source>
</evidence>
<organism evidence="1 2">
    <name type="scientific">Chryseosolibacter indicus</name>
    <dbReference type="NCBI Taxonomy" id="2782351"/>
    <lineage>
        <taxon>Bacteria</taxon>
        <taxon>Pseudomonadati</taxon>
        <taxon>Bacteroidota</taxon>
        <taxon>Cytophagia</taxon>
        <taxon>Cytophagales</taxon>
        <taxon>Chryseotaleaceae</taxon>
        <taxon>Chryseosolibacter</taxon>
    </lineage>
</organism>
<dbReference type="RefSeq" id="WP_254155426.1">
    <property type="nucleotide sequence ID" value="NZ_JAHESD010000057.1"/>
</dbReference>
<dbReference type="Proteomes" id="UP000772618">
    <property type="component" value="Unassembled WGS sequence"/>
</dbReference>
<gene>
    <name evidence="1" type="ORF">KK060_19465</name>
</gene>
<reference evidence="1 2" key="1">
    <citation type="submission" date="2021-05" db="EMBL/GenBank/DDBJ databases">
        <title>A Polyphasic approach of four new species of the genus Ohtaekwangia: Ohtaekwangia histidinii sp. nov., Ohtaekwangia cretensis sp. nov., Ohtaekwangia indiensis sp. nov., Ohtaekwangia reichenbachii sp. nov. from diverse environment.</title>
        <authorList>
            <person name="Octaviana S."/>
        </authorList>
    </citation>
    <scope>NUCLEOTIDE SEQUENCE [LARGE SCALE GENOMIC DNA]</scope>
    <source>
        <strain evidence="1 2">PWU20</strain>
    </source>
</reference>
<proteinExistence type="predicted"/>
<protein>
    <recommendedName>
        <fullName evidence="3">PorV/PorQ family protein</fullName>
    </recommendedName>
</protein>
<name>A0ABS5VX66_9BACT</name>
<keyword evidence="2" id="KW-1185">Reference proteome</keyword>
<sequence>MGARAAGMAYASSCLKDEWSIFNNVGGLSSAKETTVAFTYDVSPAFPTFNRMAALIASPFKVGTFGLGAFKFGDDLYNEQILSTAFSNKLGIASLGISANYIQYATLGFGNKSVFSLSFGGIASLTPMLDVGAHIQNINQPVISEDSEEERLPTRLTIGLAFKPSSKLLISSEIEKQLDLQAIWKTGVEYQFNKKFFCRTGFNIDPDAAFLGVGFMPEKLSLNYAMEYNIRLGISHQASVSYKFKKR</sequence>
<evidence type="ECO:0008006" key="3">
    <source>
        <dbReference type="Google" id="ProtNLM"/>
    </source>
</evidence>